<dbReference type="InterPro" id="IPR040339">
    <property type="entry name" value="At1g16860-like"/>
</dbReference>
<protein>
    <submittedName>
        <fullName evidence="1">Uncharacterized protein</fullName>
    </submittedName>
</protein>
<proteinExistence type="predicted"/>
<accession>A0ABR2MZN7</accession>
<comment type="caution">
    <text evidence="1">The sequence shown here is derived from an EMBL/GenBank/DDBJ whole genome shotgun (WGS) entry which is preliminary data.</text>
</comment>
<gene>
    <name evidence="1" type="ORF">KSP40_PGU014079</name>
</gene>
<keyword evidence="2" id="KW-1185">Reference proteome</keyword>
<dbReference type="Proteomes" id="UP001412067">
    <property type="component" value="Unassembled WGS sequence"/>
</dbReference>
<dbReference type="PANTHER" id="PTHR33709">
    <property type="entry name" value="OSJNBA0035M09.9 PROTEIN"/>
    <property type="match status" value="1"/>
</dbReference>
<evidence type="ECO:0000313" key="2">
    <source>
        <dbReference type="Proteomes" id="UP001412067"/>
    </source>
</evidence>
<dbReference type="EMBL" id="JBBWWR010000003">
    <property type="protein sequence ID" value="KAK8969401.1"/>
    <property type="molecule type" value="Genomic_DNA"/>
</dbReference>
<dbReference type="PANTHER" id="PTHR33709:SF4">
    <property type="entry name" value="OS08G0230200 PROTEIN"/>
    <property type="match status" value="1"/>
</dbReference>
<organism evidence="1 2">
    <name type="scientific">Platanthera guangdongensis</name>
    <dbReference type="NCBI Taxonomy" id="2320717"/>
    <lineage>
        <taxon>Eukaryota</taxon>
        <taxon>Viridiplantae</taxon>
        <taxon>Streptophyta</taxon>
        <taxon>Embryophyta</taxon>
        <taxon>Tracheophyta</taxon>
        <taxon>Spermatophyta</taxon>
        <taxon>Magnoliopsida</taxon>
        <taxon>Liliopsida</taxon>
        <taxon>Asparagales</taxon>
        <taxon>Orchidaceae</taxon>
        <taxon>Orchidoideae</taxon>
        <taxon>Orchideae</taxon>
        <taxon>Orchidinae</taxon>
        <taxon>Platanthera</taxon>
    </lineage>
</organism>
<name>A0ABR2MZN7_9ASPA</name>
<sequence length="53" mass="5947">MGVVRRNNNVLMIVSPSEPFYTGCHWTRCIQPAKIEGIILRCEDSSNSDVIPV</sequence>
<evidence type="ECO:0000313" key="1">
    <source>
        <dbReference type="EMBL" id="KAK8969401.1"/>
    </source>
</evidence>
<reference evidence="1 2" key="1">
    <citation type="journal article" date="2022" name="Nat. Plants">
        <title>Genomes of leafy and leafless Platanthera orchids illuminate the evolution of mycoheterotrophy.</title>
        <authorList>
            <person name="Li M.H."/>
            <person name="Liu K.W."/>
            <person name="Li Z."/>
            <person name="Lu H.C."/>
            <person name="Ye Q.L."/>
            <person name="Zhang D."/>
            <person name="Wang J.Y."/>
            <person name="Li Y.F."/>
            <person name="Zhong Z.M."/>
            <person name="Liu X."/>
            <person name="Yu X."/>
            <person name="Liu D.K."/>
            <person name="Tu X.D."/>
            <person name="Liu B."/>
            <person name="Hao Y."/>
            <person name="Liao X.Y."/>
            <person name="Jiang Y.T."/>
            <person name="Sun W.H."/>
            <person name="Chen J."/>
            <person name="Chen Y.Q."/>
            <person name="Ai Y."/>
            <person name="Zhai J.W."/>
            <person name="Wu S.S."/>
            <person name="Zhou Z."/>
            <person name="Hsiao Y.Y."/>
            <person name="Wu W.L."/>
            <person name="Chen Y.Y."/>
            <person name="Lin Y.F."/>
            <person name="Hsu J.L."/>
            <person name="Li C.Y."/>
            <person name="Wang Z.W."/>
            <person name="Zhao X."/>
            <person name="Zhong W.Y."/>
            <person name="Ma X.K."/>
            <person name="Ma L."/>
            <person name="Huang J."/>
            <person name="Chen G.Z."/>
            <person name="Huang M.Z."/>
            <person name="Huang L."/>
            <person name="Peng D.H."/>
            <person name="Luo Y.B."/>
            <person name="Zou S.Q."/>
            <person name="Chen S.P."/>
            <person name="Lan S."/>
            <person name="Tsai W.C."/>
            <person name="Van de Peer Y."/>
            <person name="Liu Z.J."/>
        </authorList>
    </citation>
    <scope>NUCLEOTIDE SEQUENCE [LARGE SCALE GENOMIC DNA]</scope>
    <source>
        <strain evidence="1">Lor288</strain>
    </source>
</reference>